<dbReference type="EMBL" id="BLAL01000176">
    <property type="protein sequence ID" value="GES88130.1"/>
    <property type="molecule type" value="Genomic_DNA"/>
</dbReference>
<protein>
    <submittedName>
        <fullName evidence="2">Uncharacterized protein</fullName>
    </submittedName>
</protein>
<sequence length="182" mass="20877">MDVDQNTPNPLPITPLITNQNSSTKKKRLQKADRMEKILTRHVIPDDSKVNIRDIIIYDVPAKWSQEILLNHLTEWGTTISMMIKQQKKYMTVRTPDGKRRLIGQSSQVPLKAGDGTTSSDKSDKDPKVPGQANTSSSKKRPKRRITSPRIILPILPIERRNSKLQRRRSLVQVRIQIITIR</sequence>
<comment type="caution">
    <text evidence="2">The sequence shown here is derived from an EMBL/GenBank/DDBJ whole genome shotgun (WGS) entry which is preliminary data.</text>
</comment>
<proteinExistence type="predicted"/>
<evidence type="ECO:0000313" key="3">
    <source>
        <dbReference type="Proteomes" id="UP000615446"/>
    </source>
</evidence>
<dbReference type="AlphaFoldDB" id="A0A8H3QPD2"/>
<accession>A0A8H3QPD2</accession>
<feature type="region of interest" description="Disordered" evidence="1">
    <location>
        <begin position="1"/>
        <end position="25"/>
    </location>
</feature>
<reference evidence="2" key="1">
    <citation type="submission" date="2019-10" db="EMBL/GenBank/DDBJ databases">
        <title>Conservation and host-specific expression of non-tandemly repeated heterogenous ribosome RNA gene in arbuscular mycorrhizal fungi.</title>
        <authorList>
            <person name="Maeda T."/>
            <person name="Kobayashi Y."/>
            <person name="Nakagawa T."/>
            <person name="Ezawa T."/>
            <person name="Yamaguchi K."/>
            <person name="Bino T."/>
            <person name="Nishimoto Y."/>
            <person name="Shigenobu S."/>
            <person name="Kawaguchi M."/>
        </authorList>
    </citation>
    <scope>NUCLEOTIDE SEQUENCE</scope>
    <source>
        <strain evidence="2">HR1</strain>
    </source>
</reference>
<name>A0A8H3QPD2_9GLOM</name>
<evidence type="ECO:0000256" key="1">
    <source>
        <dbReference type="SAM" id="MobiDB-lite"/>
    </source>
</evidence>
<dbReference type="Proteomes" id="UP000615446">
    <property type="component" value="Unassembled WGS sequence"/>
</dbReference>
<feature type="region of interest" description="Disordered" evidence="1">
    <location>
        <begin position="95"/>
        <end position="146"/>
    </location>
</feature>
<evidence type="ECO:0000313" key="2">
    <source>
        <dbReference type="EMBL" id="GES88130.1"/>
    </source>
</evidence>
<organism evidence="2 3">
    <name type="scientific">Rhizophagus clarus</name>
    <dbReference type="NCBI Taxonomy" id="94130"/>
    <lineage>
        <taxon>Eukaryota</taxon>
        <taxon>Fungi</taxon>
        <taxon>Fungi incertae sedis</taxon>
        <taxon>Mucoromycota</taxon>
        <taxon>Glomeromycotina</taxon>
        <taxon>Glomeromycetes</taxon>
        <taxon>Glomerales</taxon>
        <taxon>Glomeraceae</taxon>
        <taxon>Rhizophagus</taxon>
    </lineage>
</organism>
<gene>
    <name evidence="2" type="ORF">RCL2_001509400</name>
</gene>